<dbReference type="PANTHER" id="PTHR22773">
    <property type="entry name" value="NADH DEHYDROGENASE"/>
    <property type="match status" value="1"/>
</dbReference>
<evidence type="ECO:0000256" key="1">
    <source>
        <dbReference type="ARBA" id="ARBA00004651"/>
    </source>
</evidence>
<accession>A0A660KV49</accession>
<keyword evidence="3 5" id="KW-1133">Transmembrane helix</keyword>
<reference evidence="8 9" key="1">
    <citation type="submission" date="2018-10" db="EMBL/GenBank/DDBJ databases">
        <title>Genomic Encyclopedia of Type Strains, Phase IV (KMG-IV): sequencing the most valuable type-strain genomes for metagenomic binning, comparative biology and taxonomic classification.</title>
        <authorList>
            <person name="Goeker M."/>
        </authorList>
    </citation>
    <scope>NUCLEOTIDE SEQUENCE [LARGE SCALE GENOMIC DNA]</scope>
    <source>
        <strain evidence="8 9">DSM 22653</strain>
    </source>
</reference>
<keyword evidence="2 5" id="KW-0812">Transmembrane</keyword>
<comment type="subcellular location">
    <subcellularLocation>
        <location evidence="1 5">Cell membrane</location>
        <topology evidence="1 5">Multi-pass membrane protein</topology>
    </subcellularLocation>
    <subcellularLocation>
        <location evidence="6">Membrane</location>
        <topology evidence="6">Multi-pass membrane protein</topology>
    </subcellularLocation>
</comment>
<protein>
    <recommendedName>
        <fullName evidence="5">NADH-quinone oxidoreductase subunit N</fullName>
        <ecNumber evidence="5">7.1.1.-</ecNumber>
    </recommendedName>
    <alternativeName>
        <fullName evidence="5">NADH dehydrogenase I subunit N</fullName>
    </alternativeName>
    <alternativeName>
        <fullName evidence="5">NDH-1 subunit N</fullName>
    </alternativeName>
</protein>
<evidence type="ECO:0000256" key="5">
    <source>
        <dbReference type="HAMAP-Rule" id="MF_00445"/>
    </source>
</evidence>
<dbReference type="HAMAP" id="MF_00445">
    <property type="entry name" value="NDH1_NuoN_1"/>
    <property type="match status" value="1"/>
</dbReference>
<name>A0A660KV49_9BACL</name>
<evidence type="ECO:0000256" key="3">
    <source>
        <dbReference type="ARBA" id="ARBA00022989"/>
    </source>
</evidence>
<comment type="caution">
    <text evidence="8">The sequence shown here is derived from an EMBL/GenBank/DDBJ whole genome shotgun (WGS) entry which is preliminary data.</text>
</comment>
<dbReference type="GO" id="GO:0048038">
    <property type="term" value="F:quinone binding"/>
    <property type="evidence" value="ECO:0007669"/>
    <property type="project" value="UniProtKB-KW"/>
</dbReference>
<feature type="transmembrane region" description="Helical" evidence="5">
    <location>
        <begin position="171"/>
        <end position="194"/>
    </location>
</feature>
<keyword evidence="5" id="KW-0520">NAD</keyword>
<dbReference type="GO" id="GO:0008137">
    <property type="term" value="F:NADH dehydrogenase (ubiquinone) activity"/>
    <property type="evidence" value="ECO:0007669"/>
    <property type="project" value="InterPro"/>
</dbReference>
<dbReference type="AlphaFoldDB" id="A0A660KV49"/>
<dbReference type="GO" id="GO:0050136">
    <property type="term" value="F:NADH dehydrogenase (quinone) (non-electrogenic) activity"/>
    <property type="evidence" value="ECO:0007669"/>
    <property type="project" value="UniProtKB-UniRule"/>
</dbReference>
<dbReference type="InterPro" id="IPR001750">
    <property type="entry name" value="ND/Mrp_TM"/>
</dbReference>
<organism evidence="8 9">
    <name type="scientific">Brockia lithotrophica</name>
    <dbReference type="NCBI Taxonomy" id="933949"/>
    <lineage>
        <taxon>Bacteria</taxon>
        <taxon>Bacillati</taxon>
        <taxon>Bacillota</taxon>
        <taxon>Bacilli</taxon>
        <taxon>Bacillales</taxon>
        <taxon>Bacillales Family X. Incertae Sedis</taxon>
        <taxon>Brockia</taxon>
    </lineage>
</organism>
<keyword evidence="4 5" id="KW-0472">Membrane</keyword>
<dbReference type="GO" id="GO:0042773">
    <property type="term" value="P:ATP synthesis coupled electron transport"/>
    <property type="evidence" value="ECO:0007669"/>
    <property type="project" value="InterPro"/>
</dbReference>
<feature type="transmembrane region" description="Helical" evidence="5">
    <location>
        <begin position="253"/>
        <end position="274"/>
    </location>
</feature>
<evidence type="ECO:0000256" key="2">
    <source>
        <dbReference type="ARBA" id="ARBA00022692"/>
    </source>
</evidence>
<dbReference type="EC" id="7.1.1.-" evidence="5"/>
<feature type="transmembrane region" description="Helical" evidence="5">
    <location>
        <begin position="143"/>
        <end position="159"/>
    </location>
</feature>
<feature type="transmembrane region" description="Helical" evidence="5">
    <location>
        <begin position="6"/>
        <end position="28"/>
    </location>
</feature>
<dbReference type="RefSeq" id="WP_170143637.1">
    <property type="nucleotide sequence ID" value="NZ_RBIJ01000005.1"/>
</dbReference>
<proteinExistence type="inferred from homology"/>
<keyword evidence="5" id="KW-0813">Transport</keyword>
<evidence type="ECO:0000313" key="9">
    <source>
        <dbReference type="Proteomes" id="UP000267019"/>
    </source>
</evidence>
<comment type="function">
    <text evidence="5">NDH-1 shuttles electrons from NADH, via FMN and iron-sulfur (Fe-S) centers, to quinones in the respiratory chain. The immediate electron acceptor for the enzyme in this species is believed to be a menaquinone. Couples the redox reaction to proton translocation (for every two electrons transferred, four hydrogen ions are translocated across the cytoplasmic membrane), and thus conserves the redox energy in a proton gradient.</text>
</comment>
<feature type="transmembrane region" description="Helical" evidence="5">
    <location>
        <begin position="76"/>
        <end position="100"/>
    </location>
</feature>
<keyword evidence="9" id="KW-1185">Reference proteome</keyword>
<feature type="transmembrane region" description="Helical" evidence="5">
    <location>
        <begin position="319"/>
        <end position="341"/>
    </location>
</feature>
<evidence type="ECO:0000259" key="7">
    <source>
        <dbReference type="Pfam" id="PF00361"/>
    </source>
</evidence>
<dbReference type="Proteomes" id="UP000267019">
    <property type="component" value="Unassembled WGS sequence"/>
</dbReference>
<evidence type="ECO:0000313" key="8">
    <source>
        <dbReference type="EMBL" id="RKQ83828.1"/>
    </source>
</evidence>
<evidence type="ECO:0000256" key="4">
    <source>
        <dbReference type="ARBA" id="ARBA00023136"/>
    </source>
</evidence>
<comment type="catalytic activity">
    <reaction evidence="5">
        <text>a quinone + NADH + 5 H(+)(in) = a quinol + NAD(+) + 4 H(+)(out)</text>
        <dbReference type="Rhea" id="RHEA:57888"/>
        <dbReference type="ChEBI" id="CHEBI:15378"/>
        <dbReference type="ChEBI" id="CHEBI:24646"/>
        <dbReference type="ChEBI" id="CHEBI:57540"/>
        <dbReference type="ChEBI" id="CHEBI:57945"/>
        <dbReference type="ChEBI" id="CHEBI:132124"/>
    </reaction>
</comment>
<sequence>MSDLFLLLAPLGTLLFGGIFLLLLLLVVPPERRLGFPYLASVFVLLSFAFLVGDVQRFLVGGTPLLPSTALFGRRALFLDGFSAFFQGIFLFGALFSLLLTPGRRAEVTGEYAELEGERSALLLLATFGAALMASSYDLLVLFVGMEILTVAAIVLVALRRRRTASQEAAFKYVVFSGIASGIFLYGLSFLVGVAGETDVPRLFQSFAEMPWDVYPLAVLGVVLVFAGLTFKISSVPLYLWAPDVYEGAPTSATAFLAVVSKAAGFALFLRLFYPLFIGLPGMWSGFSQLVAGLAAWIGVLTMFVANLVALRQTNLKRLLAYSSLAHSGYILVPFAASSPLALEQMLFYLLAYLFMNLGAFAVADVVSRERGDESLDALRGLYRRRPLLAAFMTLFVLSLAGIPLTAGFTGKLYLFLGAMWGGQRALAIAMAAASLIAYVYYFQILRMIFMREGESEAPVALPWPQAAVLVFTAIGTLLGGVWPESFFQALTWMFGA</sequence>
<dbReference type="InterPro" id="IPR010096">
    <property type="entry name" value="NADH-Q_OxRdtase_suN/2"/>
</dbReference>
<keyword evidence="5" id="KW-0874">Quinone</keyword>
<feature type="transmembrane region" description="Helical" evidence="5">
    <location>
        <begin position="121"/>
        <end position="137"/>
    </location>
</feature>
<keyword evidence="5" id="KW-1003">Cell membrane</keyword>
<dbReference type="Pfam" id="PF00361">
    <property type="entry name" value="Proton_antipo_M"/>
    <property type="match status" value="1"/>
</dbReference>
<comment type="subunit">
    <text evidence="5">NDH-1 is composed of 14 different subunits. Subunits NuoA, H, J, K, L, M, N constitute the membrane sector of the complex.</text>
</comment>
<dbReference type="NCBIfam" id="TIGR01770">
    <property type="entry name" value="NDH_I_N"/>
    <property type="match status" value="1"/>
</dbReference>
<feature type="transmembrane region" description="Helical" evidence="5">
    <location>
        <begin position="388"/>
        <end position="407"/>
    </location>
</feature>
<evidence type="ECO:0000256" key="6">
    <source>
        <dbReference type="RuleBase" id="RU000320"/>
    </source>
</evidence>
<feature type="transmembrane region" description="Helical" evidence="5">
    <location>
        <begin position="347"/>
        <end position="367"/>
    </location>
</feature>
<feature type="domain" description="NADH:quinone oxidoreductase/Mrp antiporter transmembrane" evidence="7">
    <location>
        <begin position="136"/>
        <end position="437"/>
    </location>
</feature>
<feature type="transmembrane region" description="Helical" evidence="5">
    <location>
        <begin position="35"/>
        <end position="56"/>
    </location>
</feature>
<dbReference type="EMBL" id="RBIJ01000005">
    <property type="protein sequence ID" value="RKQ83828.1"/>
    <property type="molecule type" value="Genomic_DNA"/>
</dbReference>
<comment type="similarity">
    <text evidence="5">Belongs to the complex I subunit 2 family.</text>
</comment>
<gene>
    <name evidence="5" type="primary">nuoN</name>
    <name evidence="8" type="ORF">C7438_1488</name>
</gene>
<feature type="transmembrane region" description="Helical" evidence="5">
    <location>
        <begin position="286"/>
        <end position="310"/>
    </location>
</feature>
<feature type="transmembrane region" description="Helical" evidence="5">
    <location>
        <begin position="427"/>
        <end position="450"/>
    </location>
</feature>
<feature type="transmembrane region" description="Helical" evidence="5">
    <location>
        <begin position="214"/>
        <end position="241"/>
    </location>
</feature>
<keyword evidence="5" id="KW-1278">Translocase</keyword>
<dbReference type="GO" id="GO:0005886">
    <property type="term" value="C:plasma membrane"/>
    <property type="evidence" value="ECO:0007669"/>
    <property type="project" value="UniProtKB-SubCell"/>
</dbReference>